<dbReference type="PANTHER" id="PTHR31377:SF0">
    <property type="entry name" value="AGMATINE DEIMINASE-RELATED"/>
    <property type="match status" value="1"/>
</dbReference>
<protein>
    <recommendedName>
        <fullName evidence="4">Agmatine deiminase family protein</fullName>
    </recommendedName>
</protein>
<dbReference type="SUPFAM" id="SSF55909">
    <property type="entry name" value="Pentein"/>
    <property type="match status" value="1"/>
</dbReference>
<organism evidence="2 3">
    <name type="scientific">Bacteroides sedimenti</name>
    <dbReference type="NCBI Taxonomy" id="2136147"/>
    <lineage>
        <taxon>Bacteria</taxon>
        <taxon>Pseudomonadati</taxon>
        <taxon>Bacteroidota</taxon>
        <taxon>Bacteroidia</taxon>
        <taxon>Bacteroidales</taxon>
        <taxon>Bacteroidaceae</taxon>
        <taxon>Bacteroides</taxon>
    </lineage>
</organism>
<gene>
    <name evidence="2" type="ORF">BSYN_08280</name>
</gene>
<name>A0ABM8IF36_9BACE</name>
<reference evidence="2 3" key="1">
    <citation type="submission" date="2023-04" db="EMBL/GenBank/DDBJ databases">
        <title>Draft genome sequence of acteroides sedimenti strain YN3PY1.</title>
        <authorList>
            <person name="Yoshida N."/>
        </authorList>
    </citation>
    <scope>NUCLEOTIDE SEQUENCE [LARGE SCALE GENOMIC DNA]</scope>
    <source>
        <strain evidence="2 3">YN3PY1</strain>
    </source>
</reference>
<proteinExistence type="predicted"/>
<evidence type="ECO:0000313" key="3">
    <source>
        <dbReference type="Proteomes" id="UP001496674"/>
    </source>
</evidence>
<accession>A0ABM8IF36</accession>
<evidence type="ECO:0000313" key="2">
    <source>
        <dbReference type="EMBL" id="BEG98563.1"/>
    </source>
</evidence>
<dbReference type="Pfam" id="PF04371">
    <property type="entry name" value="PAD_porph"/>
    <property type="match status" value="1"/>
</dbReference>
<dbReference type="PANTHER" id="PTHR31377">
    <property type="entry name" value="AGMATINE DEIMINASE-RELATED"/>
    <property type="match status" value="1"/>
</dbReference>
<keyword evidence="3" id="KW-1185">Reference proteome</keyword>
<sequence>MGLLMSLPKNGDEEKDLQVDWANPFGSLEELRGPYLPSEWHKQSGVQLTWPHAGTDWAYMLDEVQACFVEIAREIAKRELLLIVTPEVETVKKQIANRVNMENVRFFECETNDTWARDHGAITLLDTTSPLLLDFRFNGWGDKFEASLDNQITRKVYDGGFFKSEYKSHLDFVLEGGSIESDGRGTLLTTSTCLLAPHRNQPMNQTDINDYLRSTLHVEQILWLDYGYLAGDDTDSHVDTLARLCPNNTIAYVKCTNPEDEHFEELQKMEEQLGTFHTLKGEPYRLLALPMADSIVEDGERLPATYANFLVINGAVLFPTYDQKKNDAAAAEVLAEAFPGKEIIGIDCRALIKQHGSLHCVTMQFPEGVIK</sequence>
<dbReference type="Proteomes" id="UP001496674">
    <property type="component" value="Chromosome"/>
</dbReference>
<evidence type="ECO:0008006" key="4">
    <source>
        <dbReference type="Google" id="ProtNLM"/>
    </source>
</evidence>
<dbReference type="Gene3D" id="3.75.10.10">
    <property type="entry name" value="L-arginine/glycine Amidinotransferase, Chain A"/>
    <property type="match status" value="1"/>
</dbReference>
<dbReference type="EMBL" id="AP028055">
    <property type="protein sequence ID" value="BEG98563.1"/>
    <property type="molecule type" value="Genomic_DNA"/>
</dbReference>
<dbReference type="RefSeq" id="WP_353333592.1">
    <property type="nucleotide sequence ID" value="NZ_AP028055.1"/>
</dbReference>
<keyword evidence="1" id="KW-0378">Hydrolase</keyword>
<evidence type="ECO:0000256" key="1">
    <source>
        <dbReference type="ARBA" id="ARBA00022801"/>
    </source>
</evidence>
<dbReference type="InterPro" id="IPR007466">
    <property type="entry name" value="Peptidyl-Arg-deiminase_porph"/>
</dbReference>